<dbReference type="InterPro" id="IPR019734">
    <property type="entry name" value="TPR_rpt"/>
</dbReference>
<keyword evidence="2" id="KW-0963">Cytoplasm</keyword>
<proteinExistence type="predicted"/>
<dbReference type="OrthoDB" id="245563at2759"/>
<keyword evidence="12" id="KW-1185">Reference proteome</keyword>
<keyword evidence="4 9" id="KW-0802">TPR repeat</keyword>
<dbReference type="PROSITE" id="PS50005">
    <property type="entry name" value="TPR"/>
    <property type="match status" value="1"/>
</dbReference>
<evidence type="ECO:0000256" key="7">
    <source>
        <dbReference type="ARBA" id="ARBA00034139"/>
    </source>
</evidence>
<accession>A0A9N9S725</accession>
<reference evidence="11" key="1">
    <citation type="submission" date="2022-01" db="EMBL/GenBank/DDBJ databases">
        <authorList>
            <person name="King R."/>
        </authorList>
    </citation>
    <scope>NUCLEOTIDE SEQUENCE</scope>
</reference>
<dbReference type="GO" id="GO:0005930">
    <property type="term" value="C:axoneme"/>
    <property type="evidence" value="ECO:0007669"/>
    <property type="project" value="UniProtKB-SubCell"/>
</dbReference>
<dbReference type="PANTHER" id="PTHR23040">
    <property type="match status" value="1"/>
</dbReference>
<comment type="subcellular location">
    <subcellularLocation>
        <location evidence="1">Cytoplasm</location>
        <location evidence="1">Cytoskeleton</location>
        <location evidence="1">Cilium axoneme</location>
    </subcellularLocation>
</comment>
<keyword evidence="3" id="KW-0677">Repeat</keyword>
<feature type="region of interest" description="Disordered" evidence="10">
    <location>
        <begin position="12"/>
        <end position="55"/>
    </location>
</feature>
<feature type="region of interest" description="Disordered" evidence="10">
    <location>
        <begin position="280"/>
        <end position="313"/>
    </location>
</feature>
<dbReference type="Pfam" id="PF13181">
    <property type="entry name" value="TPR_8"/>
    <property type="match status" value="1"/>
</dbReference>
<dbReference type="AlphaFoldDB" id="A0A9N9S725"/>
<evidence type="ECO:0000256" key="1">
    <source>
        <dbReference type="ARBA" id="ARBA00004430"/>
    </source>
</evidence>
<sequence length="401" mass="46659">MNYFNEEMLQSYVRGPNLDEEEPSRLYQQPQPKKEEPEVKEPKKEKQPKERRESFTPTWMRRKNIIVIEQRKFKSVALAIDECYCDKDRAAAVSFGYMDIKYDLKLKQTSEKQKTRIMPDDTDAMAFLMLGMREIKYNNLDNGVRFLSKVRQWVPEEILQAGSTNFMIVYFQAIEMSPNDQGALIARSKCYLQLGEPEKALLDAETALEIDKNSIRAIYQKAEALYYLGKFEHSLMFFHRGLRLRPELNNFRLGVQKTQEAIENTIGGCQHKLEPRQLAALQKSDKHPTIPRSLSPASSTNTRKTPKAPISREVYERRQSRKLLGELFVDKQYLENLLKHPDLKRADTKTENVSGYAKDAIAFLNNRQEFWRQQKPTNILSSGKAIHETIPQMSANTAWRI</sequence>
<dbReference type="SMART" id="SM00028">
    <property type="entry name" value="TPR"/>
    <property type="match status" value="2"/>
</dbReference>
<evidence type="ECO:0000313" key="12">
    <source>
        <dbReference type="Proteomes" id="UP001153620"/>
    </source>
</evidence>
<keyword evidence="6" id="KW-0966">Cell projection</keyword>
<protein>
    <recommendedName>
        <fullName evidence="7">Outer dynein arm-docking complex subunit 4</fullName>
    </recommendedName>
    <alternativeName>
        <fullName evidence="8">Tetratricopeptide repeat protein 25</fullName>
    </alternativeName>
</protein>
<dbReference type="EMBL" id="OU895880">
    <property type="protein sequence ID" value="CAG9810531.1"/>
    <property type="molecule type" value="Genomic_DNA"/>
</dbReference>
<evidence type="ECO:0000256" key="10">
    <source>
        <dbReference type="SAM" id="MobiDB-lite"/>
    </source>
</evidence>
<evidence type="ECO:0000256" key="4">
    <source>
        <dbReference type="ARBA" id="ARBA00022803"/>
    </source>
</evidence>
<organism evidence="11 12">
    <name type="scientific">Chironomus riparius</name>
    <dbReference type="NCBI Taxonomy" id="315576"/>
    <lineage>
        <taxon>Eukaryota</taxon>
        <taxon>Metazoa</taxon>
        <taxon>Ecdysozoa</taxon>
        <taxon>Arthropoda</taxon>
        <taxon>Hexapoda</taxon>
        <taxon>Insecta</taxon>
        <taxon>Pterygota</taxon>
        <taxon>Neoptera</taxon>
        <taxon>Endopterygota</taxon>
        <taxon>Diptera</taxon>
        <taxon>Nematocera</taxon>
        <taxon>Chironomoidea</taxon>
        <taxon>Chironomidae</taxon>
        <taxon>Chironominae</taxon>
        <taxon>Chironomus</taxon>
    </lineage>
</organism>
<dbReference type="InterPro" id="IPR040111">
    <property type="entry name" value="ODAD4"/>
</dbReference>
<dbReference type="InterPro" id="IPR011990">
    <property type="entry name" value="TPR-like_helical_dom_sf"/>
</dbReference>
<gene>
    <name evidence="11" type="ORF">CHIRRI_LOCUS13344</name>
</gene>
<feature type="repeat" description="TPR" evidence="9">
    <location>
        <begin position="215"/>
        <end position="248"/>
    </location>
</feature>
<evidence type="ECO:0000256" key="8">
    <source>
        <dbReference type="ARBA" id="ARBA00034143"/>
    </source>
</evidence>
<keyword evidence="5" id="KW-0206">Cytoskeleton</keyword>
<dbReference type="SUPFAM" id="SSF48452">
    <property type="entry name" value="TPR-like"/>
    <property type="match status" value="1"/>
</dbReference>
<evidence type="ECO:0000256" key="6">
    <source>
        <dbReference type="ARBA" id="ARBA00023273"/>
    </source>
</evidence>
<evidence type="ECO:0000256" key="2">
    <source>
        <dbReference type="ARBA" id="ARBA00022490"/>
    </source>
</evidence>
<evidence type="ECO:0000256" key="3">
    <source>
        <dbReference type="ARBA" id="ARBA00022737"/>
    </source>
</evidence>
<dbReference type="PANTHER" id="PTHR23040:SF1">
    <property type="entry name" value="OUTER DYNEIN ARM-DOCKING COMPLEX SUBUNIT 4"/>
    <property type="match status" value="1"/>
</dbReference>
<name>A0A9N9S725_9DIPT</name>
<feature type="compositionally biased region" description="Basic and acidic residues" evidence="10">
    <location>
        <begin position="32"/>
        <end position="54"/>
    </location>
</feature>
<evidence type="ECO:0000256" key="5">
    <source>
        <dbReference type="ARBA" id="ARBA00023212"/>
    </source>
</evidence>
<reference evidence="11" key="2">
    <citation type="submission" date="2022-10" db="EMBL/GenBank/DDBJ databases">
        <authorList>
            <consortium name="ENA_rothamsted_submissions"/>
            <consortium name="culmorum"/>
            <person name="King R."/>
        </authorList>
    </citation>
    <scope>NUCLEOTIDE SEQUENCE</scope>
</reference>
<dbReference type="Proteomes" id="UP001153620">
    <property type="component" value="Chromosome 4"/>
</dbReference>
<dbReference type="Gene3D" id="1.25.40.10">
    <property type="entry name" value="Tetratricopeptide repeat domain"/>
    <property type="match status" value="1"/>
</dbReference>
<evidence type="ECO:0000313" key="11">
    <source>
        <dbReference type="EMBL" id="CAG9810531.1"/>
    </source>
</evidence>
<evidence type="ECO:0000256" key="9">
    <source>
        <dbReference type="PROSITE-ProRule" id="PRU00339"/>
    </source>
</evidence>